<keyword evidence="1" id="KW-0732">Signal</keyword>
<evidence type="ECO:0000313" key="3">
    <source>
        <dbReference type="Proteomes" id="UP000604825"/>
    </source>
</evidence>
<comment type="caution">
    <text evidence="2">The sequence shown here is derived from an EMBL/GenBank/DDBJ whole genome shotgun (WGS) entry which is preliminary data.</text>
</comment>
<evidence type="ECO:0000256" key="1">
    <source>
        <dbReference type="SAM" id="SignalP"/>
    </source>
</evidence>
<evidence type="ECO:0000313" key="2">
    <source>
        <dbReference type="EMBL" id="CAD6205593.1"/>
    </source>
</evidence>
<protein>
    <submittedName>
        <fullName evidence="2">Uncharacterized protein</fullName>
    </submittedName>
</protein>
<accession>A0A811MJR4</accession>
<proteinExistence type="predicted"/>
<dbReference type="AlphaFoldDB" id="A0A811MJR4"/>
<gene>
    <name evidence="2" type="ORF">NCGR_LOCUS3424</name>
</gene>
<dbReference type="Pfam" id="PF02450">
    <property type="entry name" value="LCAT"/>
    <property type="match status" value="1"/>
</dbReference>
<dbReference type="InterPro" id="IPR003386">
    <property type="entry name" value="LACT/PDAT_acylTrfase"/>
</dbReference>
<reference evidence="2" key="1">
    <citation type="submission" date="2020-10" db="EMBL/GenBank/DDBJ databases">
        <authorList>
            <person name="Han B."/>
            <person name="Lu T."/>
            <person name="Zhao Q."/>
            <person name="Huang X."/>
            <person name="Zhao Y."/>
        </authorList>
    </citation>
    <scope>NUCLEOTIDE SEQUENCE</scope>
</reference>
<dbReference type="GO" id="GO:0008374">
    <property type="term" value="F:O-acyltransferase activity"/>
    <property type="evidence" value="ECO:0007669"/>
    <property type="project" value="InterPro"/>
</dbReference>
<dbReference type="PANTHER" id="PTHR11440">
    <property type="entry name" value="LECITHIN-CHOLESTEROL ACYLTRANSFERASE-RELATED"/>
    <property type="match status" value="1"/>
</dbReference>
<dbReference type="Proteomes" id="UP000604825">
    <property type="component" value="Unassembled WGS sequence"/>
</dbReference>
<feature type="chain" id="PRO_5032777487" evidence="1">
    <location>
        <begin position="25"/>
        <end position="163"/>
    </location>
</feature>
<dbReference type="InterPro" id="IPR029058">
    <property type="entry name" value="AB_hydrolase_fold"/>
</dbReference>
<dbReference type="OrthoDB" id="679070at2759"/>
<name>A0A811MJR4_9POAL</name>
<sequence length="163" mass="18051">MAAEAQQQLLVLLLAWSWPFLVSSLARGVASSLHPVVLLPAYSCSQLDARLTHEFEPSTAPSCGERMGKKGWFRLWENYTALQEDPALVPCYAELLRLVYDPVAGDYRNVPGVKTRVVPFRAKRGFGSDDPATKNICMGKLIQALEGVGYREGKNLFGAPYDF</sequence>
<keyword evidence="3" id="KW-1185">Reference proteome</keyword>
<organism evidence="2 3">
    <name type="scientific">Miscanthus lutarioriparius</name>
    <dbReference type="NCBI Taxonomy" id="422564"/>
    <lineage>
        <taxon>Eukaryota</taxon>
        <taxon>Viridiplantae</taxon>
        <taxon>Streptophyta</taxon>
        <taxon>Embryophyta</taxon>
        <taxon>Tracheophyta</taxon>
        <taxon>Spermatophyta</taxon>
        <taxon>Magnoliopsida</taxon>
        <taxon>Liliopsida</taxon>
        <taxon>Poales</taxon>
        <taxon>Poaceae</taxon>
        <taxon>PACMAD clade</taxon>
        <taxon>Panicoideae</taxon>
        <taxon>Andropogonodae</taxon>
        <taxon>Andropogoneae</taxon>
        <taxon>Saccharinae</taxon>
        <taxon>Miscanthus</taxon>
    </lineage>
</organism>
<dbReference type="Gene3D" id="3.40.50.1820">
    <property type="entry name" value="alpha/beta hydrolase"/>
    <property type="match status" value="1"/>
</dbReference>
<dbReference type="GO" id="GO:0006629">
    <property type="term" value="P:lipid metabolic process"/>
    <property type="evidence" value="ECO:0007669"/>
    <property type="project" value="InterPro"/>
</dbReference>
<feature type="signal peptide" evidence="1">
    <location>
        <begin position="1"/>
        <end position="24"/>
    </location>
</feature>
<dbReference type="EMBL" id="CAJGYO010000001">
    <property type="protein sequence ID" value="CAD6205593.1"/>
    <property type="molecule type" value="Genomic_DNA"/>
</dbReference>